<dbReference type="SUPFAM" id="SSF52266">
    <property type="entry name" value="SGNH hydrolase"/>
    <property type="match status" value="1"/>
</dbReference>
<reference evidence="2" key="1">
    <citation type="submission" date="2021-02" db="EMBL/GenBank/DDBJ databases">
        <title>Phycicoccus sp. MQZ13P-5T, whole genome shotgun sequence.</title>
        <authorList>
            <person name="Tuo L."/>
        </authorList>
    </citation>
    <scope>NUCLEOTIDE SEQUENCE</scope>
    <source>
        <strain evidence="2">MQZ13P-5</strain>
    </source>
</reference>
<evidence type="ECO:0000259" key="1">
    <source>
        <dbReference type="Pfam" id="PF14606"/>
    </source>
</evidence>
<name>A0ABS2CRH4_9MICO</name>
<accession>A0ABS2CRH4</accession>
<dbReference type="Pfam" id="PF14606">
    <property type="entry name" value="Lipase_GDSL_3"/>
    <property type="match status" value="1"/>
</dbReference>
<dbReference type="RefSeq" id="WP_204132847.1">
    <property type="nucleotide sequence ID" value="NZ_JAFDVD010000024.1"/>
</dbReference>
<evidence type="ECO:0000313" key="2">
    <source>
        <dbReference type="EMBL" id="MBM6402385.1"/>
    </source>
</evidence>
<feature type="domain" description="SGNH hydrolase-type esterase" evidence="1">
    <location>
        <begin position="172"/>
        <end position="273"/>
    </location>
</feature>
<dbReference type="InterPro" id="IPR013830">
    <property type="entry name" value="SGNH_hydro"/>
</dbReference>
<evidence type="ECO:0000313" key="3">
    <source>
        <dbReference type="Proteomes" id="UP001430172"/>
    </source>
</evidence>
<keyword evidence="3" id="KW-1185">Reference proteome</keyword>
<proteinExistence type="predicted"/>
<organism evidence="2 3">
    <name type="scientific">Phycicoccus sonneratiae</name>
    <dbReference type="NCBI Taxonomy" id="2807628"/>
    <lineage>
        <taxon>Bacteria</taxon>
        <taxon>Bacillati</taxon>
        <taxon>Actinomycetota</taxon>
        <taxon>Actinomycetes</taxon>
        <taxon>Micrococcales</taxon>
        <taxon>Intrasporangiaceae</taxon>
        <taxon>Phycicoccus</taxon>
    </lineage>
</organism>
<comment type="caution">
    <text evidence="2">The sequence shown here is derived from an EMBL/GenBank/DDBJ whole genome shotgun (WGS) entry which is preliminary data.</text>
</comment>
<gene>
    <name evidence="2" type="ORF">JQN70_18480</name>
</gene>
<dbReference type="InterPro" id="IPR036514">
    <property type="entry name" value="SGNH_hydro_sf"/>
</dbReference>
<sequence>MPDLLDVPLLPALVHGALELEPTEDGGLRPHRLPAWARGQNTDPMLAINEAQPSGVRVVGRTRATVVELEALVTRRALSGAPARALGSVDLVVDGEVLGGEVVPNGDLLTTDVTTGVTELTRGGPGTVRFDLPSGEKVVELWLPHQEGVELVALRADAPVEPVPTDDRPRWVHHGSSISHGSNAVRPTGTWPAVAARLGGLDLVNLGFGGSAVLDPFVARTMRDTPADLLSLKVGINIVGGDLMRRRVLGPAVHGFLDTIRDGHPDTPLLLVTPVLCPVHEDTPGPGAVDPVALREGRLVFTAVGDPAEVPAGRLTLRVVREVLAEVVDQRRPGDPHLHLVDGLGMYGPDDTGAHPLPDALHPDADTHRLMGERFAHNVFGPAGPFPTA</sequence>
<dbReference type="Gene3D" id="2.60.120.260">
    <property type="entry name" value="Galactose-binding domain-like"/>
    <property type="match status" value="1"/>
</dbReference>
<dbReference type="Gene3D" id="3.40.50.1110">
    <property type="entry name" value="SGNH hydrolase"/>
    <property type="match status" value="1"/>
</dbReference>
<protein>
    <submittedName>
        <fullName evidence="2">Lipase</fullName>
    </submittedName>
</protein>
<dbReference type="Proteomes" id="UP001430172">
    <property type="component" value="Unassembled WGS sequence"/>
</dbReference>
<dbReference type="EMBL" id="JAFDVD010000024">
    <property type="protein sequence ID" value="MBM6402385.1"/>
    <property type="molecule type" value="Genomic_DNA"/>
</dbReference>